<proteinExistence type="inferred from homology"/>
<keyword evidence="25" id="KW-1185">Reference proteome</keyword>
<dbReference type="AlphaFoldDB" id="A0AAX4H9N8"/>
<evidence type="ECO:0000256" key="17">
    <source>
        <dbReference type="ARBA" id="ARBA00023180"/>
    </source>
</evidence>
<dbReference type="SUPFAM" id="SSF49503">
    <property type="entry name" value="Cupredoxins"/>
    <property type="match status" value="3"/>
</dbReference>
<comment type="similarity">
    <text evidence="3">Belongs to the multicopper oxidase family.</text>
</comment>
<dbReference type="InterPro" id="IPR002355">
    <property type="entry name" value="Cu_oxidase_Cu_BS"/>
</dbReference>
<keyword evidence="14" id="KW-0186">Copper</keyword>
<evidence type="ECO:0000256" key="1">
    <source>
        <dbReference type="ARBA" id="ARBA00001935"/>
    </source>
</evidence>
<evidence type="ECO:0000259" key="22">
    <source>
        <dbReference type="Pfam" id="PF07731"/>
    </source>
</evidence>
<dbReference type="Pfam" id="PF07732">
    <property type="entry name" value="Cu-oxidase_3"/>
    <property type="match status" value="1"/>
</dbReference>
<keyword evidence="7 19" id="KW-0812">Transmembrane</keyword>
<evidence type="ECO:0000256" key="12">
    <source>
        <dbReference type="ARBA" id="ARBA00023002"/>
    </source>
</evidence>
<keyword evidence="10" id="KW-0677">Repeat</keyword>
<dbReference type="PANTHER" id="PTHR11709:SF361">
    <property type="entry name" value="IRON TRANSPORT MULTICOPPER OXIDASE FET3"/>
    <property type="match status" value="1"/>
</dbReference>
<keyword evidence="11 19" id="KW-1133">Transmembrane helix</keyword>
<comment type="cofactor">
    <cofactor evidence="1">
        <name>Cu cation</name>
        <dbReference type="ChEBI" id="CHEBI:23378"/>
    </cofactor>
</comment>
<dbReference type="InterPro" id="IPR008972">
    <property type="entry name" value="Cupredoxin"/>
</dbReference>
<evidence type="ECO:0000256" key="6">
    <source>
        <dbReference type="ARBA" id="ARBA00022496"/>
    </source>
</evidence>
<dbReference type="FunFam" id="2.60.40.420:FF:000022">
    <property type="entry name" value="FET5p Multicopper oxidase"/>
    <property type="match status" value="1"/>
</dbReference>
<name>A0AAX4H9N8_9ASCO</name>
<dbReference type="CDD" id="cd13899">
    <property type="entry name" value="CuRO_3_Fet3p"/>
    <property type="match status" value="1"/>
</dbReference>
<dbReference type="Gene3D" id="2.60.40.420">
    <property type="entry name" value="Cupredoxins - blue copper proteins"/>
    <property type="match status" value="3"/>
</dbReference>
<feature type="domain" description="Plastocyanin-like" evidence="22">
    <location>
        <begin position="361"/>
        <end position="495"/>
    </location>
</feature>
<dbReference type="GO" id="GO:0010106">
    <property type="term" value="P:cellular response to iron ion starvation"/>
    <property type="evidence" value="ECO:0007669"/>
    <property type="project" value="TreeGrafter"/>
</dbReference>
<keyword evidence="5" id="KW-1003">Cell membrane</keyword>
<evidence type="ECO:0008006" key="26">
    <source>
        <dbReference type="Google" id="ProtNLM"/>
    </source>
</evidence>
<dbReference type="GO" id="GO:0005507">
    <property type="term" value="F:copper ion binding"/>
    <property type="evidence" value="ECO:0007669"/>
    <property type="project" value="InterPro"/>
</dbReference>
<keyword evidence="4" id="KW-0813">Transport</keyword>
<keyword evidence="9 20" id="KW-0732">Signal</keyword>
<dbReference type="InterPro" id="IPR044130">
    <property type="entry name" value="CuRO_2_Fet3-like"/>
</dbReference>
<dbReference type="GeneID" id="88173360"/>
<reference evidence="24 25" key="1">
    <citation type="submission" date="2023-10" db="EMBL/GenBank/DDBJ databases">
        <title>Draft Genome Sequence of Candida saopaulonensis from a very Premature Infant with Sepsis.</title>
        <authorList>
            <person name="Ning Y."/>
            <person name="Dai R."/>
            <person name="Xiao M."/>
            <person name="Xu Y."/>
            <person name="Yan Q."/>
            <person name="Zhang L."/>
        </authorList>
    </citation>
    <scope>NUCLEOTIDE SEQUENCE [LARGE SCALE GENOMIC DNA]</scope>
    <source>
        <strain evidence="24 25">19XY460</strain>
    </source>
</reference>
<organism evidence="24 25">
    <name type="scientific">Australozyma saopauloensis</name>
    <dbReference type="NCBI Taxonomy" id="291208"/>
    <lineage>
        <taxon>Eukaryota</taxon>
        <taxon>Fungi</taxon>
        <taxon>Dikarya</taxon>
        <taxon>Ascomycota</taxon>
        <taxon>Saccharomycotina</taxon>
        <taxon>Pichiomycetes</taxon>
        <taxon>Metschnikowiaceae</taxon>
        <taxon>Australozyma</taxon>
    </lineage>
</organism>
<feature type="region of interest" description="Disordered" evidence="18">
    <location>
        <begin position="593"/>
        <end position="616"/>
    </location>
</feature>
<dbReference type="GO" id="GO:0033215">
    <property type="term" value="P:reductive iron assimilation"/>
    <property type="evidence" value="ECO:0007669"/>
    <property type="project" value="TreeGrafter"/>
</dbReference>
<dbReference type="RefSeq" id="XP_062877379.1">
    <property type="nucleotide sequence ID" value="XM_063021309.1"/>
</dbReference>
<feature type="domain" description="Plastocyanin-like" evidence="21">
    <location>
        <begin position="154"/>
        <end position="301"/>
    </location>
</feature>
<feature type="signal peptide" evidence="20">
    <location>
        <begin position="1"/>
        <end position="18"/>
    </location>
</feature>
<feature type="domain" description="Plastocyanin-like" evidence="23">
    <location>
        <begin position="27"/>
        <end position="144"/>
    </location>
</feature>
<dbReference type="InterPro" id="IPR011706">
    <property type="entry name" value="Cu-oxidase_C"/>
</dbReference>
<accession>A0AAX4H9N8</accession>
<evidence type="ECO:0000256" key="13">
    <source>
        <dbReference type="ARBA" id="ARBA00023004"/>
    </source>
</evidence>
<evidence type="ECO:0000256" key="3">
    <source>
        <dbReference type="ARBA" id="ARBA00010609"/>
    </source>
</evidence>
<dbReference type="Proteomes" id="UP001338582">
    <property type="component" value="Chromosome 3"/>
</dbReference>
<evidence type="ECO:0000259" key="21">
    <source>
        <dbReference type="Pfam" id="PF00394"/>
    </source>
</evidence>
<evidence type="ECO:0000256" key="5">
    <source>
        <dbReference type="ARBA" id="ARBA00022475"/>
    </source>
</evidence>
<dbReference type="InterPro" id="IPR001117">
    <property type="entry name" value="Cu-oxidase_2nd"/>
</dbReference>
<dbReference type="CDD" id="cd13851">
    <property type="entry name" value="CuRO_1_Fet3p"/>
    <property type="match status" value="1"/>
</dbReference>
<evidence type="ECO:0000256" key="7">
    <source>
        <dbReference type="ARBA" id="ARBA00022692"/>
    </source>
</evidence>
<feature type="chain" id="PRO_5043904093" description="Iron transport multicopper oxidase FET3" evidence="20">
    <location>
        <begin position="19"/>
        <end position="616"/>
    </location>
</feature>
<evidence type="ECO:0000256" key="16">
    <source>
        <dbReference type="ARBA" id="ARBA00023136"/>
    </source>
</evidence>
<dbReference type="Pfam" id="PF00394">
    <property type="entry name" value="Cu-oxidase"/>
    <property type="match status" value="1"/>
</dbReference>
<dbReference type="EMBL" id="CP138896">
    <property type="protein sequence ID" value="WPK24996.1"/>
    <property type="molecule type" value="Genomic_DNA"/>
</dbReference>
<dbReference type="Pfam" id="PF07731">
    <property type="entry name" value="Cu-oxidase_2"/>
    <property type="match status" value="1"/>
</dbReference>
<dbReference type="InterPro" id="IPR045087">
    <property type="entry name" value="Cu-oxidase_fam"/>
</dbReference>
<dbReference type="GO" id="GO:0033573">
    <property type="term" value="C:high-affinity iron permease complex"/>
    <property type="evidence" value="ECO:0007669"/>
    <property type="project" value="TreeGrafter"/>
</dbReference>
<evidence type="ECO:0000256" key="14">
    <source>
        <dbReference type="ARBA" id="ARBA00023008"/>
    </source>
</evidence>
<evidence type="ECO:0000256" key="2">
    <source>
        <dbReference type="ARBA" id="ARBA00004162"/>
    </source>
</evidence>
<keyword evidence="17" id="KW-0325">Glycoprotein</keyword>
<dbReference type="CDD" id="cd13877">
    <property type="entry name" value="CuRO_2_Fet3p_like"/>
    <property type="match status" value="1"/>
</dbReference>
<evidence type="ECO:0000256" key="11">
    <source>
        <dbReference type="ARBA" id="ARBA00022989"/>
    </source>
</evidence>
<dbReference type="FunFam" id="2.60.40.420:FF:000024">
    <property type="entry name" value="FET5p Multicopper oxidase"/>
    <property type="match status" value="1"/>
</dbReference>
<keyword evidence="8" id="KW-0479">Metal-binding</keyword>
<dbReference type="PANTHER" id="PTHR11709">
    <property type="entry name" value="MULTI-COPPER OXIDASE"/>
    <property type="match status" value="1"/>
</dbReference>
<keyword evidence="16 19" id="KW-0472">Membrane</keyword>
<keyword evidence="6" id="KW-0410">Iron transport</keyword>
<evidence type="ECO:0000256" key="8">
    <source>
        <dbReference type="ARBA" id="ARBA00022723"/>
    </source>
</evidence>
<evidence type="ECO:0000313" key="24">
    <source>
        <dbReference type="EMBL" id="WPK24996.1"/>
    </source>
</evidence>
<dbReference type="InterPro" id="IPR011707">
    <property type="entry name" value="Cu-oxidase-like_N"/>
</dbReference>
<evidence type="ECO:0000256" key="18">
    <source>
        <dbReference type="SAM" id="MobiDB-lite"/>
    </source>
</evidence>
<evidence type="ECO:0000313" key="25">
    <source>
        <dbReference type="Proteomes" id="UP001338582"/>
    </source>
</evidence>
<sequence length="616" mass="69385">MRTVSVIIFSILASLVAAETHTWYFNTTWVTANPDGVFERQVIGFNNSWPLPTLRVTTGDTVNLYLTNGFKDANTTLHFHGLFQNGTNQMDGPEMVTQCPIAPGDTFLYNFTVTDQVGTFWYHSHTAGQYGDGMRGLFIIEEKQKSDYPFEFDEEVTLSIGDWYHKDANVLKPKFLSRYNPTGAEPVPQNSLFNDTRNATWNVKPDTTYYMRICNVGGFASQYLFMEDHEFEVVEVDGIYVQPNVTNMLYITTAQRYGVLIHTKNDTSKNYAFMNLFDDTMFDVIPDDLVLNSTNTIVYDKSLSKASEYKVDDLEFLDDFYLRPMTNETLMADADHTITIDVSMENLGNGVNYAFFNNITYTTPKVPVLGTVLSSGELATNAYIYGNTHSIVLQKDEVVDIVLNNHDAGRHPFHLHGHVFQLIARGEESEVDIDYDPANVTLPQYPMARDTVFVYPHSYIVMRFKADNPGVWMFHCHIEWHLEQGLAILLIEAPEEMQKTESQQFTENHKQVCKNVGVNYTGNAAGNSVNFMDLTGANVQEKPLPDGFTARGIVALVFSTIAGILGMIAISFYGMADIKDIDERVMRDMNVELSDSEESAELHDMGEASSSSSPAK</sequence>
<dbReference type="KEGG" id="asau:88173360"/>
<keyword evidence="15" id="KW-0406">Ion transport</keyword>
<keyword evidence="13" id="KW-0408">Iron</keyword>
<evidence type="ECO:0000256" key="20">
    <source>
        <dbReference type="SAM" id="SignalP"/>
    </source>
</evidence>
<dbReference type="FunFam" id="2.60.40.420:FF:000025">
    <property type="entry name" value="FET5p Multicopper oxidase"/>
    <property type="match status" value="1"/>
</dbReference>
<keyword evidence="12" id="KW-0560">Oxidoreductase</keyword>
<evidence type="ECO:0000256" key="19">
    <source>
        <dbReference type="SAM" id="Phobius"/>
    </source>
</evidence>
<protein>
    <recommendedName>
        <fullName evidence="26">Iron transport multicopper oxidase FET3</fullName>
    </recommendedName>
</protein>
<dbReference type="GO" id="GO:0004322">
    <property type="term" value="F:ferroxidase activity"/>
    <property type="evidence" value="ECO:0007669"/>
    <property type="project" value="TreeGrafter"/>
</dbReference>
<comment type="subcellular location">
    <subcellularLocation>
        <location evidence="2">Cell membrane</location>
        <topology evidence="2">Single-pass membrane protein</topology>
    </subcellularLocation>
</comment>
<evidence type="ECO:0000256" key="9">
    <source>
        <dbReference type="ARBA" id="ARBA00022729"/>
    </source>
</evidence>
<evidence type="ECO:0000256" key="15">
    <source>
        <dbReference type="ARBA" id="ARBA00023065"/>
    </source>
</evidence>
<dbReference type="InterPro" id="IPR033138">
    <property type="entry name" value="Cu_oxidase_CS"/>
</dbReference>
<dbReference type="PROSITE" id="PS00080">
    <property type="entry name" value="MULTICOPPER_OXIDASE2"/>
    <property type="match status" value="1"/>
</dbReference>
<evidence type="ECO:0000259" key="23">
    <source>
        <dbReference type="Pfam" id="PF07732"/>
    </source>
</evidence>
<dbReference type="PROSITE" id="PS00079">
    <property type="entry name" value="MULTICOPPER_OXIDASE1"/>
    <property type="match status" value="2"/>
</dbReference>
<feature type="transmembrane region" description="Helical" evidence="19">
    <location>
        <begin position="553"/>
        <end position="576"/>
    </location>
</feature>
<gene>
    <name evidence="24" type="ORF">PUMCH_002295</name>
</gene>
<evidence type="ECO:0000256" key="4">
    <source>
        <dbReference type="ARBA" id="ARBA00022448"/>
    </source>
</evidence>
<evidence type="ECO:0000256" key="10">
    <source>
        <dbReference type="ARBA" id="ARBA00022737"/>
    </source>
</evidence>